<dbReference type="EMBL" id="CACTIH010002267">
    <property type="protein sequence ID" value="CAA2975466.1"/>
    <property type="molecule type" value="Genomic_DNA"/>
</dbReference>
<dbReference type="SUPFAM" id="SSF49764">
    <property type="entry name" value="HSP20-like chaperones"/>
    <property type="match status" value="1"/>
</dbReference>
<dbReference type="AlphaFoldDB" id="A0A8S0R9V9"/>
<organism evidence="8 9">
    <name type="scientific">Olea europaea subsp. europaea</name>
    <dbReference type="NCBI Taxonomy" id="158383"/>
    <lineage>
        <taxon>Eukaryota</taxon>
        <taxon>Viridiplantae</taxon>
        <taxon>Streptophyta</taxon>
        <taxon>Embryophyta</taxon>
        <taxon>Tracheophyta</taxon>
        <taxon>Spermatophyta</taxon>
        <taxon>Magnoliopsida</taxon>
        <taxon>eudicotyledons</taxon>
        <taxon>Gunneridae</taxon>
        <taxon>Pentapetalae</taxon>
        <taxon>asterids</taxon>
        <taxon>lamiids</taxon>
        <taxon>Lamiales</taxon>
        <taxon>Oleaceae</taxon>
        <taxon>Oleeae</taxon>
        <taxon>Olea</taxon>
    </lineage>
</organism>
<keyword evidence="2" id="KW-0472">Membrane</keyword>
<comment type="subcellular location">
    <subcellularLocation>
        <location evidence="1">Cell membrane</location>
        <topology evidence="1">Single-pass membrane protein</topology>
    </subcellularLocation>
</comment>
<dbReference type="GO" id="GO:0034605">
    <property type="term" value="P:cellular response to heat"/>
    <property type="evidence" value="ECO:0007669"/>
    <property type="project" value="TreeGrafter"/>
</dbReference>
<dbReference type="Gene3D" id="2.60.40.790">
    <property type="match status" value="1"/>
</dbReference>
<dbReference type="GO" id="GO:0005886">
    <property type="term" value="C:plasma membrane"/>
    <property type="evidence" value="ECO:0007669"/>
    <property type="project" value="UniProtKB-SubCell"/>
</dbReference>
<feature type="non-terminal residue" evidence="8">
    <location>
        <position position="302"/>
    </location>
</feature>
<evidence type="ECO:0000313" key="9">
    <source>
        <dbReference type="Proteomes" id="UP000594638"/>
    </source>
</evidence>
<dbReference type="CDD" id="cd06464">
    <property type="entry name" value="ACD_sHsps-like"/>
    <property type="match status" value="1"/>
</dbReference>
<name>A0A8S0R9V9_OLEEU</name>
<evidence type="ECO:0000256" key="6">
    <source>
        <dbReference type="SAM" id="MobiDB-lite"/>
    </source>
</evidence>
<reference evidence="8 9" key="1">
    <citation type="submission" date="2019-12" db="EMBL/GenBank/DDBJ databases">
        <authorList>
            <person name="Alioto T."/>
            <person name="Alioto T."/>
            <person name="Gomez Garrido J."/>
        </authorList>
    </citation>
    <scope>NUCLEOTIDE SEQUENCE [LARGE SCALE GENOMIC DNA]</scope>
</reference>
<evidence type="ECO:0000256" key="5">
    <source>
        <dbReference type="RuleBase" id="RU003616"/>
    </source>
</evidence>
<dbReference type="PROSITE" id="PS01031">
    <property type="entry name" value="SHSP"/>
    <property type="match status" value="1"/>
</dbReference>
<evidence type="ECO:0000256" key="1">
    <source>
        <dbReference type="ARBA" id="ARBA00004162"/>
    </source>
</evidence>
<keyword evidence="9" id="KW-1185">Reference proteome</keyword>
<protein>
    <recommendedName>
        <fullName evidence="7">SHSP domain-containing protein</fullName>
    </recommendedName>
</protein>
<sequence>MEGAANYQMSYVQPASELIQEKDRDILVLNLPGFKKELLKAELTSESRILKISGARQLEDKRWIGFDKDFPVSPNCDTQKISARFDNSKLFVTMPKLISPAAKEEGKLQPLETRKPQKPTKKPFAAPDVNMPKLISQPLETRKPQKPTKKPFAAPDISSPISRLAMGSYKKKTNIVEEDPFISNTSCRLSMASDKIQAEDVFATQKGTTNPPIALGSVWINQWTIPSKPKENKSPNCNGENTPRLIPSKYTNTIWIYEAILSLNGKICRRVNHSFPRIINWRTDDSRVSIATLDKILFNLPK</sequence>
<dbReference type="Pfam" id="PF00011">
    <property type="entry name" value="HSP20"/>
    <property type="match status" value="1"/>
</dbReference>
<dbReference type="OrthoDB" id="1431247at2759"/>
<accession>A0A8S0R9V9</accession>
<dbReference type="PANTHER" id="PTHR43670">
    <property type="entry name" value="HEAT SHOCK PROTEIN 26"/>
    <property type="match status" value="1"/>
</dbReference>
<feature type="region of interest" description="Disordered" evidence="6">
    <location>
        <begin position="102"/>
        <end position="158"/>
    </location>
</feature>
<keyword evidence="2" id="KW-1003">Cell membrane</keyword>
<comment type="caution">
    <text evidence="8">The sequence shown here is derived from an EMBL/GenBank/DDBJ whole genome shotgun (WGS) entry which is preliminary data.</text>
</comment>
<comment type="similarity">
    <text evidence="4 5">Belongs to the small heat shock protein (HSP20) family.</text>
</comment>
<evidence type="ECO:0000259" key="7">
    <source>
        <dbReference type="PROSITE" id="PS01031"/>
    </source>
</evidence>
<feature type="compositionally biased region" description="Basic and acidic residues" evidence="6">
    <location>
        <begin position="102"/>
        <end position="115"/>
    </location>
</feature>
<dbReference type="Gramene" id="OE9A099849T1">
    <property type="protein sequence ID" value="OE9A099849C1"/>
    <property type="gene ID" value="OE9A099849"/>
</dbReference>
<dbReference type="GO" id="GO:0006952">
    <property type="term" value="P:defense response"/>
    <property type="evidence" value="ECO:0007669"/>
    <property type="project" value="UniProtKB-KW"/>
</dbReference>
<evidence type="ECO:0000256" key="4">
    <source>
        <dbReference type="PROSITE-ProRule" id="PRU00285"/>
    </source>
</evidence>
<dbReference type="InterPro" id="IPR002068">
    <property type="entry name" value="A-crystallin/Hsp20_dom"/>
</dbReference>
<dbReference type="Proteomes" id="UP000594638">
    <property type="component" value="Unassembled WGS sequence"/>
</dbReference>
<proteinExistence type="inferred from homology"/>
<evidence type="ECO:0000313" key="8">
    <source>
        <dbReference type="EMBL" id="CAA2975466.1"/>
    </source>
</evidence>
<keyword evidence="3" id="KW-0611">Plant defense</keyword>
<dbReference type="InterPro" id="IPR008978">
    <property type="entry name" value="HSP20-like_chaperone"/>
</dbReference>
<gene>
    <name evidence="8" type="ORF">OLEA9_A099849</name>
</gene>
<feature type="domain" description="SHSP" evidence="7">
    <location>
        <begin position="6"/>
        <end position="114"/>
    </location>
</feature>
<evidence type="ECO:0000256" key="3">
    <source>
        <dbReference type="ARBA" id="ARBA00022821"/>
    </source>
</evidence>
<evidence type="ECO:0000256" key="2">
    <source>
        <dbReference type="ARBA" id="ARBA00022475"/>
    </source>
</evidence>
<dbReference type="PANTHER" id="PTHR43670:SF73">
    <property type="entry name" value="INACTIVE PROTEIN RESTRICTED TEV MOVEMENT 2-LIKE"/>
    <property type="match status" value="1"/>
</dbReference>